<evidence type="ECO:0000313" key="2">
    <source>
        <dbReference type="Proteomes" id="UP000194837"/>
    </source>
</evidence>
<name>A0A251Y6T7_9MICO</name>
<reference evidence="1 2" key="1">
    <citation type="submission" date="2016-08" db="EMBL/GenBank/DDBJ databases">
        <title>Genome sequence of Clavibacter michiganensis spp strain CFBP7494.</title>
        <authorList>
            <person name="Thapa S.P."/>
            <person name="Coaker G."/>
            <person name="Jacques M.-A."/>
        </authorList>
    </citation>
    <scope>NUCLEOTIDE SEQUENCE [LARGE SCALE GENOMIC DNA]</scope>
    <source>
        <strain evidence="1">CFBP7494</strain>
    </source>
</reference>
<comment type="caution">
    <text evidence="1">The sequence shown here is derived from an EMBL/GenBank/DDBJ whole genome shotgun (WGS) entry which is preliminary data.</text>
</comment>
<dbReference type="Proteomes" id="UP000194837">
    <property type="component" value="Unassembled WGS sequence"/>
</dbReference>
<dbReference type="EMBL" id="MDJW01000009">
    <property type="protein sequence ID" value="OUE19996.1"/>
    <property type="molecule type" value="Genomic_DNA"/>
</dbReference>
<organism evidence="1 2">
    <name type="scientific">Clavibacter michiganensis</name>
    <dbReference type="NCBI Taxonomy" id="28447"/>
    <lineage>
        <taxon>Bacteria</taxon>
        <taxon>Bacillati</taxon>
        <taxon>Actinomycetota</taxon>
        <taxon>Actinomycetes</taxon>
        <taxon>Micrococcales</taxon>
        <taxon>Microbacteriaceae</taxon>
        <taxon>Clavibacter</taxon>
    </lineage>
</organism>
<evidence type="ECO:0000313" key="1">
    <source>
        <dbReference type="EMBL" id="OUE19996.1"/>
    </source>
</evidence>
<proteinExistence type="predicted"/>
<sequence>MTVDPAVVTLLISGLGVAWTIIHQSGERRDRRRAERTEQAGRILELMQGMGTAGMDPKLDPATSMRTHERELHRLRRIIRNGAAEFSDKELPLDGPSPLLGTVTVWSAFAFVYGVLLLILTEEGQSTAERAATVLTGVFLFTVGISGLLTALARWEHRSRARGTLTRAGLELLERRNSTWQDLRAFRLKRLRARMRRRRSREARKILRSGRKKD</sequence>
<protein>
    <submittedName>
        <fullName evidence="1">Uncharacterized protein</fullName>
    </submittedName>
</protein>
<dbReference type="RefSeq" id="WP_143332067.1">
    <property type="nucleotide sequence ID" value="NZ_MDJW01000009.1"/>
</dbReference>
<accession>A0A251Y6T7</accession>
<gene>
    <name evidence="1" type="ORF">BFL34_02144</name>
</gene>
<dbReference type="AlphaFoldDB" id="A0A251Y6T7"/>